<feature type="compositionally biased region" description="Basic and acidic residues" evidence="1">
    <location>
        <begin position="7"/>
        <end position="24"/>
    </location>
</feature>
<dbReference type="PANTHER" id="PTHR16027:SF6">
    <property type="entry name" value="DILUTE DOMAIN-CONTAINING PROTEIN"/>
    <property type="match status" value="1"/>
</dbReference>
<dbReference type="Proteomes" id="UP001177140">
    <property type="component" value="Unassembled WGS sequence"/>
</dbReference>
<dbReference type="InterPro" id="IPR002710">
    <property type="entry name" value="Dilute_dom"/>
</dbReference>
<dbReference type="PROSITE" id="PS51126">
    <property type="entry name" value="DILUTE"/>
    <property type="match status" value="1"/>
</dbReference>
<accession>A0AA41W2W4</accession>
<evidence type="ECO:0000256" key="1">
    <source>
        <dbReference type="SAM" id="MobiDB-lite"/>
    </source>
</evidence>
<dbReference type="GO" id="GO:0007015">
    <property type="term" value="P:actin filament organization"/>
    <property type="evidence" value="ECO:0007669"/>
    <property type="project" value="InterPro"/>
</dbReference>
<evidence type="ECO:0000259" key="2">
    <source>
        <dbReference type="PROSITE" id="PS51126"/>
    </source>
</evidence>
<feature type="domain" description="Dilute" evidence="2">
    <location>
        <begin position="72"/>
        <end position="384"/>
    </location>
</feature>
<dbReference type="Pfam" id="PF01843">
    <property type="entry name" value="DIL"/>
    <property type="match status" value="1"/>
</dbReference>
<protein>
    <recommendedName>
        <fullName evidence="2">Dilute domain-containing protein</fullName>
    </recommendedName>
</protein>
<evidence type="ECO:0000313" key="4">
    <source>
        <dbReference type="Proteomes" id="UP001177140"/>
    </source>
</evidence>
<organism evidence="3 4">
    <name type="scientific">Papaver nudicaule</name>
    <name type="common">Iceland poppy</name>
    <dbReference type="NCBI Taxonomy" id="74823"/>
    <lineage>
        <taxon>Eukaryota</taxon>
        <taxon>Viridiplantae</taxon>
        <taxon>Streptophyta</taxon>
        <taxon>Embryophyta</taxon>
        <taxon>Tracheophyta</taxon>
        <taxon>Spermatophyta</taxon>
        <taxon>Magnoliopsida</taxon>
        <taxon>Ranunculales</taxon>
        <taxon>Papaveraceae</taxon>
        <taxon>Papaveroideae</taxon>
        <taxon>Papaver</taxon>
    </lineage>
</organism>
<gene>
    <name evidence="3" type="ORF">MKW94_027611</name>
</gene>
<dbReference type="AlphaFoldDB" id="A0AA41W2W4"/>
<dbReference type="EMBL" id="JAJJMA010346920">
    <property type="protein sequence ID" value="MCL7052175.1"/>
    <property type="molecule type" value="Genomic_DNA"/>
</dbReference>
<reference evidence="3" key="1">
    <citation type="submission" date="2022-03" db="EMBL/GenBank/DDBJ databases">
        <title>A functionally conserved STORR gene fusion in Papaver species that diverged 16.8 million years ago.</title>
        <authorList>
            <person name="Catania T."/>
        </authorList>
    </citation>
    <scope>NUCLEOTIDE SEQUENCE</scope>
    <source>
        <strain evidence="3">S-191538</strain>
    </source>
</reference>
<dbReference type="SMART" id="SM01132">
    <property type="entry name" value="DIL"/>
    <property type="match status" value="1"/>
</dbReference>
<evidence type="ECO:0000313" key="3">
    <source>
        <dbReference type="EMBL" id="MCL7052175.1"/>
    </source>
</evidence>
<proteinExistence type="predicted"/>
<dbReference type="InterPro" id="IPR037975">
    <property type="entry name" value="MyosinXI_CBD"/>
</dbReference>
<dbReference type="PANTHER" id="PTHR16027">
    <property type="entry name" value="DILUTE DOMAIN-CONTAINING PROTEIN YPR089W"/>
    <property type="match status" value="1"/>
</dbReference>
<keyword evidence="4" id="KW-1185">Reference proteome</keyword>
<sequence length="441" mass="49523">MSLVVSHPREPETEEKPQKSLNEKQQENQDLLIKCIAQDLGFSGGKPIAACVIYKSLLHWRSFEVERTTVFDRIIQTIGSAIEVQDNNDTLSYWLSNSSTLLLLLQRTLKASGAASMTPQRRRATSASLFGRMSQGLRASPQSAGLSFLNGRLLGGLDDLRQVEAKYPALLFKQQLTAFLEKIYGMVRDNLKKEISPLLGMCIQAPRTSRASLVKGSRSQANAVAQQALIAHWQSIVKKLDSYLKTLRANFVPPFLVRKVFTQIFSFINVQLFNSLLLRRECCSFSNGEYVKAGLAELEQWCVQATEEYTGVAWEELKHIRQAVGFLVIHQKPKKTLNEITKELCPVLSIQQLYRISTMYWDDKYGTHSVSSDVISSMRVLMTEDSNNGISSSFLLDDDSSIPFSVDDLSKSMAQIDIADIDPPPLIRENSGFVFLLQRAD</sequence>
<dbReference type="InterPro" id="IPR052072">
    <property type="entry name" value="Vascular_dev_regulator"/>
</dbReference>
<comment type="caution">
    <text evidence="3">The sequence shown here is derived from an EMBL/GenBank/DDBJ whole genome shotgun (WGS) entry which is preliminary data.</text>
</comment>
<feature type="region of interest" description="Disordered" evidence="1">
    <location>
        <begin position="1"/>
        <end position="24"/>
    </location>
</feature>
<name>A0AA41W2W4_PAPNU</name>
<dbReference type="CDD" id="cd15475">
    <property type="entry name" value="MyosinXI_CBD"/>
    <property type="match status" value="1"/>
</dbReference>